<dbReference type="AlphaFoldDB" id="A0A173MLD3"/>
<keyword evidence="3" id="KW-1185">Reference proteome</keyword>
<feature type="signal peptide" evidence="1">
    <location>
        <begin position="1"/>
        <end position="23"/>
    </location>
</feature>
<accession>A0A173MLD3</accession>
<reference evidence="3" key="1">
    <citation type="submission" date="2017-01" db="EMBL/GenBank/DDBJ databases">
        <authorList>
            <person name="Varghese N."/>
            <person name="Submissions S."/>
        </authorList>
    </citation>
    <scope>NUCLEOTIDE SEQUENCE [LARGE SCALE GENOMIC DNA]</scope>
    <source>
        <strain evidence="3">DSM 21054</strain>
    </source>
</reference>
<dbReference type="PROSITE" id="PS51257">
    <property type="entry name" value="PROKAR_LIPOPROTEIN"/>
    <property type="match status" value="1"/>
</dbReference>
<dbReference type="EMBL" id="FTOR01000012">
    <property type="protein sequence ID" value="SIT33268.1"/>
    <property type="molecule type" value="Genomic_DNA"/>
</dbReference>
<dbReference type="OrthoDB" id="653743at2"/>
<sequence>MRKTCLAITLVLFSLAACKSKTAALDGDAPVTAKQLQAAFTSLKLPALIADSNANRLKDTTSISHQVLVQFVPDSVLTKLEGGSKYTAKTRINPLGKIEKENGTYLITTFTHNKRTSVAAFFFDKENTYKAALEILPAKRDNDYHYSVSINKEPTFTLNKERFVSASQLLYTRNGYAYLDGSTEFMMVINETNDEQKKSTDIYNPIDTLPRKNKFSGDYIENKKNFIAVRDGKNDQHYYFFIHFEKNNGACTGELKGEFTVGANNKAIYQQNGDPCVIDFSFSTGSISVKEQGSCGNHRGIRCLFNDSYTKKKEKKKK</sequence>
<evidence type="ECO:0008006" key="4">
    <source>
        <dbReference type="Google" id="ProtNLM"/>
    </source>
</evidence>
<organism evidence="2 3">
    <name type="scientific">Filimonas lacunae</name>
    <dbReference type="NCBI Taxonomy" id="477680"/>
    <lineage>
        <taxon>Bacteria</taxon>
        <taxon>Pseudomonadati</taxon>
        <taxon>Bacteroidota</taxon>
        <taxon>Chitinophagia</taxon>
        <taxon>Chitinophagales</taxon>
        <taxon>Chitinophagaceae</taxon>
        <taxon>Filimonas</taxon>
    </lineage>
</organism>
<dbReference type="RefSeq" id="WP_076382169.1">
    <property type="nucleotide sequence ID" value="NZ_AP017422.1"/>
</dbReference>
<keyword evidence="1" id="KW-0732">Signal</keyword>
<evidence type="ECO:0000313" key="3">
    <source>
        <dbReference type="Proteomes" id="UP000186917"/>
    </source>
</evidence>
<dbReference type="STRING" id="477680.SAMN05421788_11298"/>
<feature type="chain" id="PRO_5030023124" description="Lipoprotein" evidence="1">
    <location>
        <begin position="24"/>
        <end position="318"/>
    </location>
</feature>
<proteinExistence type="predicted"/>
<dbReference type="Proteomes" id="UP000186917">
    <property type="component" value="Unassembled WGS sequence"/>
</dbReference>
<protein>
    <recommendedName>
        <fullName evidence="4">Lipoprotein</fullName>
    </recommendedName>
</protein>
<evidence type="ECO:0000313" key="2">
    <source>
        <dbReference type="EMBL" id="SIT33268.1"/>
    </source>
</evidence>
<dbReference type="KEGG" id="fln:FLA_4326"/>
<gene>
    <name evidence="2" type="ORF">SAMN05421788_11298</name>
</gene>
<name>A0A173MLD3_9BACT</name>
<evidence type="ECO:0000256" key="1">
    <source>
        <dbReference type="SAM" id="SignalP"/>
    </source>
</evidence>